<evidence type="ECO:0000313" key="3">
    <source>
        <dbReference type="WBParaSite" id="ACAC_0001233701-mRNA-1"/>
    </source>
</evidence>
<evidence type="ECO:0000256" key="1">
    <source>
        <dbReference type="SAM" id="Phobius"/>
    </source>
</evidence>
<keyword evidence="1" id="KW-0472">Membrane</keyword>
<keyword evidence="1" id="KW-1133">Transmembrane helix</keyword>
<keyword evidence="1" id="KW-0812">Transmembrane</keyword>
<dbReference type="Proteomes" id="UP000035642">
    <property type="component" value="Unassembled WGS sequence"/>
</dbReference>
<name>A0A0K0DL85_ANGCA</name>
<sequence>MTVESRTLSAAERRERRLKRILGNSEERMKKILSGPDGDEHRLPPMLEGGEYRSSLFSSGEDDNCTVGYENYKDAALSFLRVFTSRLLIMVCGFLIGHSAVIVFHKLPKDLKFPYT</sequence>
<evidence type="ECO:0000313" key="2">
    <source>
        <dbReference type="Proteomes" id="UP000035642"/>
    </source>
</evidence>
<reference evidence="3" key="2">
    <citation type="submission" date="2017-02" db="UniProtKB">
        <authorList>
            <consortium name="WormBaseParasite"/>
        </authorList>
    </citation>
    <scope>IDENTIFICATION</scope>
</reference>
<protein>
    <submittedName>
        <fullName evidence="3">Transmembrane protein 188</fullName>
    </submittedName>
</protein>
<accession>A0A0K0DL85</accession>
<feature type="transmembrane region" description="Helical" evidence="1">
    <location>
        <begin position="87"/>
        <end position="107"/>
    </location>
</feature>
<reference evidence="2" key="1">
    <citation type="submission" date="2012-09" db="EMBL/GenBank/DDBJ databases">
        <authorList>
            <person name="Martin A.A."/>
        </authorList>
    </citation>
    <scope>NUCLEOTIDE SEQUENCE</scope>
</reference>
<keyword evidence="2" id="KW-1185">Reference proteome</keyword>
<proteinExistence type="predicted"/>
<organism evidence="2 3">
    <name type="scientific">Angiostrongylus cantonensis</name>
    <name type="common">Rat lungworm</name>
    <dbReference type="NCBI Taxonomy" id="6313"/>
    <lineage>
        <taxon>Eukaryota</taxon>
        <taxon>Metazoa</taxon>
        <taxon>Ecdysozoa</taxon>
        <taxon>Nematoda</taxon>
        <taxon>Chromadorea</taxon>
        <taxon>Rhabditida</taxon>
        <taxon>Rhabditina</taxon>
        <taxon>Rhabditomorpha</taxon>
        <taxon>Strongyloidea</taxon>
        <taxon>Metastrongylidae</taxon>
        <taxon>Angiostrongylus</taxon>
    </lineage>
</organism>
<dbReference type="AlphaFoldDB" id="A0A0K0DL85"/>
<dbReference type="WBParaSite" id="ACAC_0001233701-mRNA-1">
    <property type="protein sequence ID" value="ACAC_0001233701-mRNA-1"/>
    <property type="gene ID" value="ACAC_0001233701"/>
</dbReference>